<dbReference type="Proteomes" id="UP000596123">
    <property type="component" value="Segment"/>
</dbReference>
<evidence type="ECO:0000313" key="1">
    <source>
        <dbReference type="EMBL" id="QQO90168.1"/>
    </source>
</evidence>
<dbReference type="EMBL" id="MW366843">
    <property type="protein sequence ID" value="QQO90168.1"/>
    <property type="molecule type" value="Genomic_DNA"/>
</dbReference>
<organism evidence="1 2">
    <name type="scientific">Erwinia phage pEa_SNUABM_5</name>
    <dbReference type="NCBI Taxonomy" id="2797313"/>
    <lineage>
        <taxon>Viruses</taxon>
        <taxon>Duplodnaviria</taxon>
        <taxon>Heunggongvirae</taxon>
        <taxon>Uroviricota</taxon>
        <taxon>Caudoviricetes</taxon>
        <taxon>Rivsvirus</taxon>
        <taxon>Rivsvirus SNUABM5</taxon>
    </lineage>
</organism>
<accession>A0A7T8IVS3</accession>
<proteinExistence type="predicted"/>
<sequence length="99" mass="11709">MSESIRSKLGELIVQFEQDIHQEVRKHGPSPYGAWGPLADLSVEGYRKVIVRRVRNSYRMLCRVLGLQQGYYAFRQFFYTNSTLKQIDQLLKEHYRGRT</sequence>
<protein>
    <submittedName>
        <fullName evidence="1">Uncharacterized protein</fullName>
    </submittedName>
</protein>
<reference evidence="1 2" key="1">
    <citation type="submission" date="2020-12" db="EMBL/GenBank/DDBJ databases">
        <title>Complete genome sequence of Erwinia phage pEa_SNUABM_5.</title>
        <authorList>
            <person name="Kim S.G."/>
            <person name="Lee S.B."/>
            <person name="Kwon J."/>
            <person name="Park S.C."/>
        </authorList>
    </citation>
    <scope>NUCLEOTIDE SEQUENCE [LARGE SCALE GENOMIC DNA]</scope>
</reference>
<gene>
    <name evidence="1" type="ORF">pEaSNUABM5_00026</name>
</gene>
<keyword evidence="2" id="KW-1185">Reference proteome</keyword>
<name>A0A7T8IVS3_9CAUD</name>
<evidence type="ECO:0000313" key="2">
    <source>
        <dbReference type="Proteomes" id="UP000596123"/>
    </source>
</evidence>